<comment type="cofactor">
    <cofactor evidence="3">
        <name>Mg(2+)</name>
        <dbReference type="ChEBI" id="CHEBI:18420"/>
    </cofactor>
    <text evidence="3">Binds 1 Mg(2+) ion.</text>
</comment>
<dbReference type="EC" id="3.1.3.1" evidence="5"/>
<evidence type="ECO:0000256" key="4">
    <source>
        <dbReference type="SAM" id="SignalP"/>
    </source>
</evidence>
<dbReference type="AlphaFoldDB" id="A0AAU7CIE0"/>
<dbReference type="SUPFAM" id="SSF53649">
    <property type="entry name" value="Alkaline phosphatase-like"/>
    <property type="match status" value="1"/>
</dbReference>
<dbReference type="Gene3D" id="3.40.720.10">
    <property type="entry name" value="Alkaline Phosphatase, subunit A"/>
    <property type="match status" value="1"/>
</dbReference>
<comment type="cofactor">
    <cofactor evidence="3">
        <name>Zn(2+)</name>
        <dbReference type="ChEBI" id="CHEBI:29105"/>
    </cofactor>
    <text evidence="3">Binds 2 Zn(2+) ions.</text>
</comment>
<keyword evidence="3" id="KW-0862">Zinc</keyword>
<accession>A0AAU7CIE0</accession>
<gene>
    <name evidence="5" type="ORF">V5E97_04195</name>
</gene>
<dbReference type="PANTHER" id="PTHR11596">
    <property type="entry name" value="ALKALINE PHOSPHATASE"/>
    <property type="match status" value="1"/>
</dbReference>
<organism evidence="5">
    <name type="scientific">Singulisphaera sp. Ch08</name>
    <dbReference type="NCBI Taxonomy" id="3120278"/>
    <lineage>
        <taxon>Bacteria</taxon>
        <taxon>Pseudomonadati</taxon>
        <taxon>Planctomycetota</taxon>
        <taxon>Planctomycetia</taxon>
        <taxon>Isosphaerales</taxon>
        <taxon>Isosphaeraceae</taxon>
        <taxon>Singulisphaera</taxon>
    </lineage>
</organism>
<keyword evidence="5" id="KW-0378">Hydrolase</keyword>
<feature type="chain" id="PRO_5043772706" evidence="4">
    <location>
        <begin position="26"/>
        <end position="575"/>
    </location>
</feature>
<dbReference type="EMBL" id="CP155447">
    <property type="protein sequence ID" value="XBH05228.1"/>
    <property type="molecule type" value="Genomic_DNA"/>
</dbReference>
<dbReference type="Pfam" id="PF00245">
    <property type="entry name" value="Alk_phosphatase"/>
    <property type="match status" value="1"/>
</dbReference>
<dbReference type="InterPro" id="IPR001952">
    <property type="entry name" value="Alkaline_phosphatase"/>
</dbReference>
<dbReference type="GO" id="GO:0046872">
    <property type="term" value="F:metal ion binding"/>
    <property type="evidence" value="ECO:0007669"/>
    <property type="project" value="UniProtKB-KW"/>
</dbReference>
<evidence type="ECO:0000313" key="5">
    <source>
        <dbReference type="EMBL" id="XBH05228.1"/>
    </source>
</evidence>
<name>A0AAU7CIE0_9BACT</name>
<feature type="binding site" evidence="3">
    <location>
        <position position="512"/>
    </location>
    <ligand>
        <name>Zn(2+)</name>
        <dbReference type="ChEBI" id="CHEBI:29105"/>
        <label>2</label>
    </ligand>
</feature>
<feature type="signal peptide" evidence="4">
    <location>
        <begin position="1"/>
        <end position="25"/>
    </location>
</feature>
<dbReference type="RefSeq" id="WP_406698035.1">
    <property type="nucleotide sequence ID" value="NZ_CP155447.1"/>
</dbReference>
<feature type="binding site" evidence="3">
    <location>
        <position position="557"/>
    </location>
    <ligand>
        <name>Zn(2+)</name>
        <dbReference type="ChEBI" id="CHEBI:29105"/>
        <label>2</label>
    </ligand>
</feature>
<evidence type="ECO:0000256" key="1">
    <source>
        <dbReference type="ARBA" id="ARBA00022553"/>
    </source>
</evidence>
<keyword evidence="4" id="KW-0732">Signal</keyword>
<feature type="binding site" evidence="3">
    <location>
        <position position="516"/>
    </location>
    <ligand>
        <name>Zn(2+)</name>
        <dbReference type="ChEBI" id="CHEBI:29105"/>
        <label>2</label>
    </ligand>
</feature>
<evidence type="ECO:0000256" key="3">
    <source>
        <dbReference type="PIRSR" id="PIRSR601952-2"/>
    </source>
</evidence>
<protein>
    <submittedName>
        <fullName evidence="5">Alkaline phosphatase</fullName>
        <ecNumber evidence="5">3.1.3.1</ecNumber>
    </submittedName>
</protein>
<keyword evidence="1" id="KW-0597">Phosphoprotein</keyword>
<keyword evidence="3" id="KW-0479">Metal-binding</keyword>
<sequence>MTFRPFQRSWLRATLILASALPASALPVQGADRIKDLQTKSVASTKKKVARPYHFGSQGAGDVFSNHGSHSNRLIPVYTFGRKGRLDQVTGANSPYRDPEKVKALYGFLPENTVNPEAEYADQSSLYQVQRDAIKNGVKHLFVVWFDGFDWQTTQAAAIAKTGKVYTEGKGSGLIFQDYTAEGSAQYGYYVTSPTRDKNKPNVDAQTVTIGPDALKGGYDAQIAGPNPWTLGPLGPKAPGYFKGQSGHEADKAGVKAVGRSLHAYTDSSTSAAEFASGVKAYNNGVNVTDDGRFVPTLFNQLQADGWKVGTVTSVPFPHASPSAMYAHNVHRDDYQDLAREMLGLPSVVQETKKGPQLPGLDVVMGTGFGQTIPEPGVKKAQGKNGVAGGLYITDADKAAIDVKNGGKYRVAQPEAGVKGGEALRKAAAAAAERGERLFGLYGTKEHNHLPFQTADGGFDPSPNLGGKAESYTPAELNEQPTLADMTEAALTVLTAKPAQPFALFVEAGDVDFALHSNNLDNAIGAVYSGEDAIRSIIKWVETNSNWDDSLMIVTADHGHYLVIDDPEALAKGKP</sequence>
<proteinExistence type="predicted"/>
<keyword evidence="3" id="KW-0460">Magnesium</keyword>
<feature type="active site" description="Phosphoserine intermediate" evidence="2">
    <location>
        <position position="268"/>
    </location>
</feature>
<feature type="binding site" evidence="3">
    <location>
        <position position="507"/>
    </location>
    <ligand>
        <name>Mg(2+)</name>
        <dbReference type="ChEBI" id="CHEBI:18420"/>
    </ligand>
</feature>
<reference evidence="5" key="1">
    <citation type="submission" date="2024-05" db="EMBL/GenBank/DDBJ databases">
        <title>Planctomycetes of the genus Singulisphaera possess chitinolytic capabilities.</title>
        <authorList>
            <person name="Ivanova A."/>
        </authorList>
    </citation>
    <scope>NUCLEOTIDE SEQUENCE</scope>
    <source>
        <strain evidence="5">Ch08T</strain>
    </source>
</reference>
<feature type="binding site" evidence="3">
    <location>
        <position position="319"/>
    </location>
    <ligand>
        <name>Mg(2+)</name>
        <dbReference type="ChEBI" id="CHEBI:18420"/>
    </ligand>
</feature>
<feature type="binding site" evidence="3">
    <location>
        <position position="558"/>
    </location>
    <ligand>
        <name>Zn(2+)</name>
        <dbReference type="ChEBI" id="CHEBI:29105"/>
        <label>2</label>
    </ligand>
</feature>
<dbReference type="GO" id="GO:0004035">
    <property type="term" value="F:alkaline phosphatase activity"/>
    <property type="evidence" value="ECO:0007669"/>
    <property type="project" value="UniProtKB-EC"/>
</dbReference>
<feature type="binding site" evidence="3">
    <location>
        <position position="321"/>
    </location>
    <ligand>
        <name>Mg(2+)</name>
        <dbReference type="ChEBI" id="CHEBI:18420"/>
    </ligand>
</feature>
<dbReference type="PANTHER" id="PTHR11596:SF5">
    <property type="entry name" value="ALKALINE PHOSPHATASE"/>
    <property type="match status" value="1"/>
</dbReference>
<dbReference type="InterPro" id="IPR017850">
    <property type="entry name" value="Alkaline_phosphatase_core_sf"/>
</dbReference>
<dbReference type="SMART" id="SM00098">
    <property type="entry name" value="alkPPc"/>
    <property type="match status" value="1"/>
</dbReference>
<evidence type="ECO:0000256" key="2">
    <source>
        <dbReference type="PIRSR" id="PIRSR601952-1"/>
    </source>
</evidence>